<feature type="compositionally biased region" description="Basic and acidic residues" evidence="2">
    <location>
        <begin position="1432"/>
        <end position="1446"/>
    </location>
</feature>
<feature type="region of interest" description="Disordered" evidence="2">
    <location>
        <begin position="446"/>
        <end position="465"/>
    </location>
</feature>
<dbReference type="InterPro" id="IPR004000">
    <property type="entry name" value="Actin"/>
</dbReference>
<feature type="region of interest" description="Disordered" evidence="2">
    <location>
        <begin position="1621"/>
        <end position="1648"/>
    </location>
</feature>
<evidence type="ECO:0000313" key="4">
    <source>
        <dbReference type="EMBL" id="CAH3118443.1"/>
    </source>
</evidence>
<feature type="compositionally biased region" description="Polar residues" evidence="2">
    <location>
        <begin position="896"/>
        <end position="923"/>
    </location>
</feature>
<proteinExistence type="inferred from homology"/>
<keyword evidence="5" id="KW-1185">Reference proteome</keyword>
<dbReference type="FunFam" id="3.30.420.40:FF:000002">
    <property type="entry name" value="Muscle actin"/>
    <property type="match status" value="1"/>
</dbReference>
<feature type="compositionally biased region" description="Basic and acidic residues" evidence="2">
    <location>
        <begin position="1752"/>
        <end position="1790"/>
    </location>
</feature>
<feature type="compositionally biased region" description="Basic and acidic residues" evidence="2">
    <location>
        <begin position="614"/>
        <end position="628"/>
    </location>
</feature>
<feature type="compositionally biased region" description="Basic and acidic residues" evidence="2">
    <location>
        <begin position="578"/>
        <end position="587"/>
    </location>
</feature>
<feature type="compositionally biased region" description="Acidic residues" evidence="2">
    <location>
        <begin position="1664"/>
        <end position="1673"/>
    </location>
</feature>
<reference evidence="4 5" key="1">
    <citation type="submission" date="2022-05" db="EMBL/GenBank/DDBJ databases">
        <authorList>
            <consortium name="Genoscope - CEA"/>
            <person name="William W."/>
        </authorList>
    </citation>
    <scope>NUCLEOTIDE SEQUENCE [LARGE SCALE GENOMIC DNA]</scope>
</reference>
<dbReference type="PANTHER" id="PTHR11937">
    <property type="entry name" value="ACTIN"/>
    <property type="match status" value="1"/>
</dbReference>
<feature type="compositionally biased region" description="Polar residues" evidence="2">
    <location>
        <begin position="801"/>
        <end position="822"/>
    </location>
</feature>
<comment type="similarity">
    <text evidence="1">Belongs to the actin family.</text>
</comment>
<protein>
    <recommendedName>
        <fullName evidence="3">CRAL-TRIO domain-containing protein</fullName>
    </recommendedName>
</protein>
<dbReference type="PROSITE" id="PS01036">
    <property type="entry name" value="HSP70_3"/>
    <property type="match status" value="1"/>
</dbReference>
<feature type="compositionally biased region" description="Acidic residues" evidence="2">
    <location>
        <begin position="1629"/>
        <end position="1646"/>
    </location>
</feature>
<feature type="region of interest" description="Disordered" evidence="2">
    <location>
        <begin position="532"/>
        <end position="673"/>
    </location>
</feature>
<feature type="compositionally biased region" description="Basic and acidic residues" evidence="2">
    <location>
        <begin position="1728"/>
        <end position="1742"/>
    </location>
</feature>
<feature type="region of interest" description="Disordered" evidence="2">
    <location>
        <begin position="788"/>
        <end position="835"/>
    </location>
</feature>
<gene>
    <name evidence="4" type="ORF">PMEA_00007344</name>
</gene>
<feature type="domain" description="CRAL-TRIO" evidence="3">
    <location>
        <begin position="18"/>
        <end position="175"/>
    </location>
</feature>
<dbReference type="SUPFAM" id="SSF53067">
    <property type="entry name" value="Actin-like ATPase domain"/>
    <property type="match status" value="2"/>
</dbReference>
<feature type="region of interest" description="Disordered" evidence="2">
    <location>
        <begin position="888"/>
        <end position="923"/>
    </location>
</feature>
<feature type="compositionally biased region" description="Basic and acidic residues" evidence="2">
    <location>
        <begin position="1676"/>
        <end position="1691"/>
    </location>
</feature>
<feature type="compositionally biased region" description="Polar residues" evidence="2">
    <location>
        <begin position="697"/>
        <end position="711"/>
    </location>
</feature>
<dbReference type="InterPro" id="IPR001251">
    <property type="entry name" value="CRAL-TRIO_dom"/>
</dbReference>
<evidence type="ECO:0000313" key="5">
    <source>
        <dbReference type="Proteomes" id="UP001159428"/>
    </source>
</evidence>
<feature type="compositionally biased region" description="Low complexity" evidence="2">
    <location>
        <begin position="446"/>
        <end position="462"/>
    </location>
</feature>
<sequence length="2271" mass="258662">MQVMGSRSKVAEKRLYMPEDSLISSEIAVLSGGCDLHGHPLVILPSQRYPNLVQLNQADVIRLLKYLAFLSRSWYKEAGLSLLLDFRNSRTADIKHILELIQMFQNDSRSIQSMYIICPEDKQVKKQLNREIHSRQERGQLDFQTEQVNGTGNLLTFIDASQLPPSFGGTLSYDHKAWIRLQKKLEEFYFTSEYVMNHLPKAVDEMKSLKRMRTKKEPSGGDLVLQRTETKRAQIKRDLTLDSALEEVHHLNELSLRPQHDRTFSVMSKKPQFAPMMETIKPYRDKLIQAKRQLDEAWNGKISSQPVVTSSQYDDVHELRENLSRLVKWIRGDAEDQLNLFSQGCVSLRTANQNKAKFDREFHPLAKEVLTQGRELAERANEMSTRNLRDKRPLQTASKVLLSDLTSFRSKVENTKKWLEDSVNFYNLLAKADMWYSKAAEFWPSNSTSSKSTSSSVLSPASNGDLQQHEDRLSRFLAKFPPLSSKELLQLESFLEKVPDTKQRNQAKLLIHRCKELEKIIRARETHLVVGNGRGGAGDNRKAEVTDRSSRRSTGQVLDEPYYSRIEDLHGRITNNRDVSHYPRPSDRSSSPGNLVLPIPPRSRPSSALNGTMRDSERKQYGGPERRLQSKTLDSHQSYSMNNVGRRVTTEGSESQTCPPGVTGRYLKHNGGMGPRDSLDGWAGYKHSPKREIVRNENVTSNSSVDSQVATQKVAPKKPERKKLKKSQQTSSKMEHLIQEQTRLEKELEQLQKMRENLVPPLDLRQLNTNYMNGSVLHDEYCPSEKIVSSSYPRRSDQVKRLSSSRSQKMVDDLTSSPTHSTARPELTSDDSVDREVEGLLREVSLLKEEEDDTAPLKHAYLSPESSNVLHRSELRRSSSEMLLNGYRTSMHDPDITNSHVQQSNFTSLQNSPQISSAQRNQPAAHSVSLDKVQHFCLLKKQEMYWMNQIRSRRHILSQKLDTLVRQDVEEQYFYSQEELSKTEKAIADLFQSLSHQEVQWLLKNGMVSSNPDYARSPHNMHALQTNNYVNPSLPFNQFGHQFQSRQQHQHALTPVAPAPLVNGSHTPQMFRCQSTNPVLHTSTNAPPLYVFGSENTARVNNSYHSQDVTNASAMTFVKPPSSNKETQTLNGGDQIQNGVDFDPRLRHEVKTSETMEKANLVREPMDVGVRTHDFSGQHLENDSSAARKLPEPGTSKHIIKAVDSHVYPEDDESLERDLEALVGRTIVEQRSKRVGKQPVQVMNNKDVHSNTDDGQKPVFKQASFDDHEVVKLKAKLEEEQKELQDSLKREQNKFMEEQRRLREEEERQNEWIRQQKIAEQENLERSRQSLAKSVEAAQVEEKDWSVDEERESSDREVQDIRQKRLSYFRSRTNTEPVDEVSGAEEAINAESQQDLNDNGGKENDAEEIEMFDQKLPQQSKVLSNEEEIVLEEERTESNPPNHDRNSSLTESQLEDIDIEQCDFVSEESKISPEDELIELLKSGSIDMSSPEHSRDSSEVPEDDQLVSLDVVEDDHVEYSDVSEDDQRISSDLPVDDHVESLEIPQGDQLESSATNLGWFPSEGRGSNFVELNSSVFTNAEPKYGAESDSDEDVIERFDASLHEEEPQDFKDNVKVDLKENEHLSSEQQIEDVIDQGGDDELEDTLLSDSTANIRELVARLGEIEDEMSDSGDEGMGTREMTKKSSDEEFEEIERLLYEEKARIEAEKDSMRLAKESVNESSDDEFEQLEKALYEQKARSEGDNEGDESLEELTKTASDKEFEQLEKMAFDLEPAKELKKGEYQQKRDGAMKNQSEVVKRSNHVASFPNFPVSTRKADEEDDLLDIIGSSDSDDTLSSGDEEDQPKLFVAEASDDRETLGSDEEEKVPVLWTVSARTSAPAPPVSAAVASEHNVAFERSGGVVAVIDNGSGFCKAGFSNEQQPRVVFPAVVGKPRHQEAMMQDYRDHYVGDEAQNMRGVLTLKYPLEHGIVMNWDDMESIWGYTYDQLRVLSQDYPVMLTEAPLNPKYNRERMLQIMFETFEVPCLYIAVQAVMALYSTGRTTGTVFDCGDGVSHTVPVYEGYWLPHATQRMNLAGRDLTKYMMRILTERGYSFTTTAEREIIRDIKEKLAYVALDFEHELQESETSDKFEELYMLPDGQSIRVANERFRCPEVLFNPSMLGMDMVGIHESIYNCIKKCDIDIRKDLLENILLSGGSTMLPGLPDRLHKEISTLVNPRDPGRVRVVSPDDRKYAVWSGSAVLAGLSTFPQMCISVQEYDEMGPEIVHRKCF</sequence>
<dbReference type="InterPro" id="IPR043129">
    <property type="entry name" value="ATPase_NBD"/>
</dbReference>
<dbReference type="PRINTS" id="PR00190">
    <property type="entry name" value="ACTIN"/>
</dbReference>
<organism evidence="4 5">
    <name type="scientific">Pocillopora meandrina</name>
    <dbReference type="NCBI Taxonomy" id="46732"/>
    <lineage>
        <taxon>Eukaryota</taxon>
        <taxon>Metazoa</taxon>
        <taxon>Cnidaria</taxon>
        <taxon>Anthozoa</taxon>
        <taxon>Hexacorallia</taxon>
        <taxon>Scleractinia</taxon>
        <taxon>Astrocoeniina</taxon>
        <taxon>Pocilloporidae</taxon>
        <taxon>Pocillopora</taxon>
    </lineage>
</organism>
<feature type="compositionally biased region" description="Polar residues" evidence="2">
    <location>
        <begin position="630"/>
        <end position="643"/>
    </location>
</feature>
<comment type="caution">
    <text evidence="4">The sequence shown here is derived from an EMBL/GenBank/DDBJ whole genome shotgun (WGS) entry which is preliminary data.</text>
</comment>
<dbReference type="Proteomes" id="UP001159428">
    <property type="component" value="Unassembled WGS sequence"/>
</dbReference>
<dbReference type="InterPro" id="IPR020902">
    <property type="entry name" value="Actin/actin-like_CS"/>
</dbReference>
<feature type="region of interest" description="Disordered" evidence="2">
    <location>
        <begin position="1714"/>
        <end position="1802"/>
    </location>
</feature>
<feature type="compositionally biased region" description="Basic and acidic residues" evidence="2">
    <location>
        <begin position="1340"/>
        <end position="1363"/>
    </location>
</feature>
<feature type="compositionally biased region" description="Basic and acidic residues" evidence="2">
    <location>
        <begin position="539"/>
        <end position="550"/>
    </location>
</feature>
<feature type="region of interest" description="Disordered" evidence="2">
    <location>
        <begin position="1826"/>
        <end position="1847"/>
    </location>
</feature>
<dbReference type="InterPro" id="IPR018181">
    <property type="entry name" value="Heat_shock_70_CS"/>
</dbReference>
<feature type="region of interest" description="Disordered" evidence="2">
    <location>
        <begin position="697"/>
        <end position="735"/>
    </location>
</feature>
<feature type="compositionally biased region" description="Acidic residues" evidence="2">
    <location>
        <begin position="1499"/>
        <end position="1524"/>
    </location>
</feature>
<dbReference type="Gene3D" id="3.90.640.10">
    <property type="entry name" value="Actin, Chain A, domain 4"/>
    <property type="match status" value="1"/>
</dbReference>
<evidence type="ECO:0000256" key="1">
    <source>
        <dbReference type="RuleBase" id="RU000487"/>
    </source>
</evidence>
<feature type="region of interest" description="Disordered" evidence="2">
    <location>
        <begin position="1334"/>
        <end position="1537"/>
    </location>
</feature>
<feature type="compositionally biased region" description="Acidic residues" evidence="2">
    <location>
        <begin position="1831"/>
        <end position="1843"/>
    </location>
</feature>
<name>A0AAU9WLZ7_9CNID</name>
<evidence type="ECO:0000256" key="2">
    <source>
        <dbReference type="SAM" id="MobiDB-lite"/>
    </source>
</evidence>
<feature type="compositionally biased region" description="Basic residues" evidence="2">
    <location>
        <begin position="715"/>
        <end position="726"/>
    </location>
</feature>
<dbReference type="SMART" id="SM00268">
    <property type="entry name" value="ACTIN"/>
    <property type="match status" value="1"/>
</dbReference>
<dbReference type="Pfam" id="PF00022">
    <property type="entry name" value="Actin"/>
    <property type="match status" value="1"/>
</dbReference>
<feature type="region of interest" description="Disordered" evidence="2">
    <location>
        <begin position="1662"/>
        <end position="1691"/>
    </location>
</feature>
<dbReference type="FunFam" id="3.90.640.10:FF:000047">
    <property type="entry name" value="Actin, alpha skeletal muscle"/>
    <property type="match status" value="1"/>
</dbReference>
<feature type="compositionally biased region" description="Polar residues" evidence="2">
    <location>
        <begin position="1121"/>
        <end position="1138"/>
    </location>
</feature>
<dbReference type="PROSITE" id="PS50191">
    <property type="entry name" value="CRAL_TRIO"/>
    <property type="match status" value="1"/>
</dbReference>
<accession>A0AAU9WLZ7</accession>
<dbReference type="PROSITE" id="PS01132">
    <property type="entry name" value="ACTINS_ACT_LIKE"/>
    <property type="match status" value="1"/>
</dbReference>
<evidence type="ECO:0000259" key="3">
    <source>
        <dbReference type="PROSITE" id="PS50191"/>
    </source>
</evidence>
<dbReference type="EMBL" id="CALNXJ010000016">
    <property type="protein sequence ID" value="CAH3118443.1"/>
    <property type="molecule type" value="Genomic_DNA"/>
</dbReference>
<feature type="region of interest" description="Disordered" evidence="2">
    <location>
        <begin position="1118"/>
        <end position="1140"/>
    </location>
</feature>
<feature type="compositionally biased region" description="Basic and acidic residues" evidence="2">
    <location>
        <begin position="1525"/>
        <end position="1537"/>
    </location>
</feature>
<dbReference type="Gene3D" id="3.30.420.40">
    <property type="match status" value="2"/>
</dbReference>